<dbReference type="PANTHER" id="PTHR33525">
    <property type="match status" value="1"/>
</dbReference>
<dbReference type="Proteomes" id="UP000680679">
    <property type="component" value="Chromosome"/>
</dbReference>
<dbReference type="PANTHER" id="PTHR33525:SF6">
    <property type="entry name" value="HDOD DOMAIN-CONTAINING PROTEIN"/>
    <property type="match status" value="1"/>
</dbReference>
<proteinExistence type="predicted"/>
<evidence type="ECO:0000259" key="2">
    <source>
        <dbReference type="PROSITE" id="PS51833"/>
    </source>
</evidence>
<dbReference type="InterPro" id="IPR013976">
    <property type="entry name" value="HDOD"/>
</dbReference>
<evidence type="ECO:0000256" key="1">
    <source>
        <dbReference type="SAM" id="MobiDB-lite"/>
    </source>
</evidence>
<dbReference type="Pfam" id="PF08668">
    <property type="entry name" value="HDOD"/>
    <property type="match status" value="1"/>
</dbReference>
<keyword evidence="4" id="KW-1185">Reference proteome</keyword>
<organism evidence="3 4">
    <name type="scientific">Allochromatium tepidum</name>
    <dbReference type="NCBI Taxonomy" id="553982"/>
    <lineage>
        <taxon>Bacteria</taxon>
        <taxon>Pseudomonadati</taxon>
        <taxon>Pseudomonadota</taxon>
        <taxon>Gammaproteobacteria</taxon>
        <taxon>Chromatiales</taxon>
        <taxon>Chromatiaceae</taxon>
        <taxon>Allochromatium</taxon>
    </lineage>
</organism>
<dbReference type="EMBL" id="AP024563">
    <property type="protein sequence ID" value="BCU06875.1"/>
    <property type="molecule type" value="Genomic_DNA"/>
</dbReference>
<feature type="domain" description="HDOD" evidence="2">
    <location>
        <begin position="113"/>
        <end position="304"/>
    </location>
</feature>
<dbReference type="InterPro" id="IPR052340">
    <property type="entry name" value="RNase_Y/CdgJ"/>
</dbReference>
<sequence length="360" mass="40610">MSFIKNLFGRLLHGNRVRVRDEAATDALDEIEDLDPSASASEEYVDTEADEDPNEGDDAIDLESPPIRLDRWFYPWLLDFSAFADLSLSQSEARVLDAFEQLVTGQKSSSTLVPRLPMVIPQLMRSLKDDTMTGAQLARQITRDPVLVGEVIRVANSPYYRRARKISNIEQAVVLLGRDGLHQLVARVAFYPIFNLKSGHVTNLAASRVWMQSERCALVCHCLAEQRGQDVFSAYLAGLVANVGLMVGFRLMDQVLDKQLDPIPNSGAFYRVFIERSRQLSHRIIDEWNFPESVIQAIDEQANPEPSAARSWLGAILDVADQYAKLNLLVEKQRLPEDEVDAAMFMSEPCYRRLLIDVQN</sequence>
<dbReference type="RefSeq" id="WP_213377709.1">
    <property type="nucleotide sequence ID" value="NZ_AP024563.1"/>
</dbReference>
<accession>A0ABM7QLV6</accession>
<dbReference type="PROSITE" id="PS51833">
    <property type="entry name" value="HDOD"/>
    <property type="match status" value="1"/>
</dbReference>
<evidence type="ECO:0000313" key="3">
    <source>
        <dbReference type="EMBL" id="BCU06875.1"/>
    </source>
</evidence>
<evidence type="ECO:0000313" key="4">
    <source>
        <dbReference type="Proteomes" id="UP000680679"/>
    </source>
</evidence>
<feature type="compositionally biased region" description="Acidic residues" evidence="1">
    <location>
        <begin position="43"/>
        <end position="61"/>
    </location>
</feature>
<dbReference type="SUPFAM" id="SSF109604">
    <property type="entry name" value="HD-domain/PDEase-like"/>
    <property type="match status" value="1"/>
</dbReference>
<protein>
    <recommendedName>
        <fullName evidence="2">HDOD domain-containing protein</fullName>
    </recommendedName>
</protein>
<reference evidence="3 4" key="1">
    <citation type="submission" date="2021-04" db="EMBL/GenBank/DDBJ databases">
        <title>Complete genome sequencing of Allochromatium tepidum strain NZ.</title>
        <authorList>
            <person name="Tsukatani Y."/>
            <person name="Mori H."/>
        </authorList>
    </citation>
    <scope>NUCLEOTIDE SEQUENCE [LARGE SCALE GENOMIC DNA]</scope>
    <source>
        <strain evidence="3 4">NZ</strain>
    </source>
</reference>
<name>A0ABM7QLV6_9GAMM</name>
<dbReference type="Gene3D" id="1.10.3210.10">
    <property type="entry name" value="Hypothetical protein af1432"/>
    <property type="match status" value="1"/>
</dbReference>
<gene>
    <name evidence="3" type="ORF">Atep_15520</name>
</gene>
<feature type="region of interest" description="Disordered" evidence="1">
    <location>
        <begin position="35"/>
        <end position="61"/>
    </location>
</feature>